<dbReference type="Pfam" id="PF05995">
    <property type="entry name" value="CDO_I"/>
    <property type="match status" value="1"/>
</dbReference>
<dbReference type="InterPro" id="IPR006602">
    <property type="entry name" value="DM10_dom"/>
</dbReference>
<feature type="domain" description="DM10" evidence="16">
    <location>
        <begin position="87"/>
        <end position="191"/>
    </location>
</feature>
<evidence type="ECO:0000256" key="9">
    <source>
        <dbReference type="ARBA" id="ARBA00023002"/>
    </source>
</evidence>
<dbReference type="GO" id="GO:0017172">
    <property type="term" value="F:cysteine dioxygenase activity"/>
    <property type="evidence" value="ECO:0007669"/>
    <property type="project" value="UniProtKB-EC"/>
</dbReference>
<dbReference type="GO" id="GO:0005509">
    <property type="term" value="F:calcium ion binding"/>
    <property type="evidence" value="ECO:0007669"/>
    <property type="project" value="InterPro"/>
</dbReference>
<evidence type="ECO:0000256" key="12">
    <source>
        <dbReference type="ARBA" id="ARBA00023273"/>
    </source>
</evidence>
<dbReference type="EC" id="1.13.11.20" evidence="4"/>
<dbReference type="FunFam" id="2.30.29.170:FF:000002">
    <property type="entry name" value="EF-hand domain (C-terminal) containing 1"/>
    <property type="match status" value="1"/>
</dbReference>
<sequence length="490" mass="56855">MVGKTVNIYGRNFFLYDCDMFTKTFYTKNFGVTNFEKTDIQEKRNFHPNMEIPPYNGFGTLEDSLQNCLRLQPDRPKKDYVKLMENDHKVLRYDAVLDSPRENDKLRRFIISYRLGDDTITIHEPPQRNTGIIGGRFLEPTRVSKPGSSTEYPQYYGPSDFYIGANIEVFRQRFIIRSADLFVLKYAEEHPEQFTPAVVESLRQHLSNEPGRPDARLSTNVHVQRRPGDFIRLYAEIRNKLKALRITNHEQIRQMFLRYDKDRNGYVARDNIVDLFRQINLPLENDIIDAKYVDNTAHLSTHPKSLNELIELLYEAFATNDVNIDYVHTIMNNYKGNVKEWAPFLKFQPNKYTRNLVDAGNGKFNLMILCWAESQGSSIHDHTNSHCFMKCIQGTLVETKYAWPKDGGENTETPMEIISRTELKDGKVAYINDSIGLHRVENPSHTDTAVTLHLYVPPYSHCSVFDERTGRTKEAHVTFYSINGLLTPSE</sequence>
<evidence type="ECO:0000313" key="17">
    <source>
        <dbReference type="EMBL" id="CAF1366317.1"/>
    </source>
</evidence>
<evidence type="ECO:0000256" key="10">
    <source>
        <dbReference type="ARBA" id="ARBA00023004"/>
    </source>
</evidence>
<dbReference type="InterPro" id="IPR011051">
    <property type="entry name" value="RmlC_Cupin_sf"/>
</dbReference>
<dbReference type="Proteomes" id="UP000663845">
    <property type="component" value="Unassembled WGS sequence"/>
</dbReference>
<evidence type="ECO:0000256" key="7">
    <source>
        <dbReference type="ARBA" id="ARBA00022784"/>
    </source>
</evidence>
<evidence type="ECO:0000256" key="6">
    <source>
        <dbReference type="ARBA" id="ARBA00022723"/>
    </source>
</evidence>
<dbReference type="Gene3D" id="2.30.29.170">
    <property type="match status" value="2"/>
</dbReference>
<dbReference type="InterPro" id="IPR002048">
    <property type="entry name" value="EF_hand_dom"/>
</dbReference>
<organism evidence="17 18">
    <name type="scientific">Adineta steineri</name>
    <dbReference type="NCBI Taxonomy" id="433720"/>
    <lineage>
        <taxon>Eukaryota</taxon>
        <taxon>Metazoa</taxon>
        <taxon>Spiralia</taxon>
        <taxon>Gnathifera</taxon>
        <taxon>Rotifera</taxon>
        <taxon>Eurotatoria</taxon>
        <taxon>Bdelloidea</taxon>
        <taxon>Adinetida</taxon>
        <taxon>Adinetidae</taxon>
        <taxon>Adineta</taxon>
    </lineage>
</organism>
<feature type="binding site" evidence="14">
    <location>
        <position position="438"/>
    </location>
    <ligand>
        <name>Fe cation</name>
        <dbReference type="ChEBI" id="CHEBI:24875"/>
        <note>catalytic</note>
    </ligand>
</feature>
<accession>A0A815II70</accession>
<dbReference type="PROSITE" id="PS51336">
    <property type="entry name" value="DM10"/>
    <property type="match status" value="2"/>
</dbReference>
<dbReference type="AlphaFoldDB" id="A0A815II70"/>
<keyword evidence="11" id="KW-0206">Cytoskeleton</keyword>
<evidence type="ECO:0000256" key="13">
    <source>
        <dbReference type="PIRSR" id="PIRSR610300-50"/>
    </source>
</evidence>
<comment type="subcellular location">
    <subcellularLocation>
        <location evidence="1">Cytoplasm</location>
        <location evidence="1">Cytoskeleton</location>
        <location evidence="1">Cilium axoneme</location>
    </subcellularLocation>
</comment>
<reference evidence="17" key="1">
    <citation type="submission" date="2021-02" db="EMBL/GenBank/DDBJ databases">
        <authorList>
            <person name="Nowell W R."/>
        </authorList>
    </citation>
    <scope>NUCLEOTIDE SEQUENCE</scope>
</reference>
<evidence type="ECO:0000256" key="4">
    <source>
        <dbReference type="ARBA" id="ARBA00013133"/>
    </source>
</evidence>
<keyword evidence="10 14" id="KW-0408">Iron</keyword>
<evidence type="ECO:0000256" key="2">
    <source>
        <dbReference type="ARBA" id="ARBA00004759"/>
    </source>
</evidence>
<feature type="cross-link" description="3'-(S-cysteinyl)-tyrosine (Cys-Tyr)" evidence="13">
    <location>
        <begin position="387"/>
        <end position="455"/>
    </location>
</feature>
<dbReference type="InterPro" id="IPR014710">
    <property type="entry name" value="RmlC-like_jellyroll"/>
</dbReference>
<dbReference type="SUPFAM" id="SSF47473">
    <property type="entry name" value="EF-hand"/>
    <property type="match status" value="1"/>
</dbReference>
<gene>
    <name evidence="17" type="ORF">JYZ213_LOCUS35870</name>
</gene>
<dbReference type="GO" id="GO:0005930">
    <property type="term" value="C:axoneme"/>
    <property type="evidence" value="ECO:0007669"/>
    <property type="project" value="UniProtKB-SubCell"/>
</dbReference>
<evidence type="ECO:0000256" key="1">
    <source>
        <dbReference type="ARBA" id="ARBA00004430"/>
    </source>
</evidence>
<keyword evidence="12" id="KW-0966">Cell projection</keyword>
<dbReference type="SUPFAM" id="SSF51182">
    <property type="entry name" value="RmlC-like cupins"/>
    <property type="match status" value="1"/>
</dbReference>
<feature type="domain" description="EF-hand" evidence="15">
    <location>
        <begin position="247"/>
        <end position="282"/>
    </location>
</feature>
<feature type="domain" description="DM10" evidence="16">
    <location>
        <begin position="1"/>
        <end position="30"/>
    </location>
</feature>
<dbReference type="Pfam" id="PF06565">
    <property type="entry name" value="DM10_dom"/>
    <property type="match status" value="1"/>
</dbReference>
<comment type="similarity">
    <text evidence="3">Belongs to the cysteine dioxygenase family.</text>
</comment>
<dbReference type="GO" id="GO:0008198">
    <property type="term" value="F:ferrous iron binding"/>
    <property type="evidence" value="ECO:0007669"/>
    <property type="project" value="UniProtKB-ARBA"/>
</dbReference>
<dbReference type="InterPro" id="IPR011992">
    <property type="entry name" value="EF-hand-dom_pair"/>
</dbReference>
<evidence type="ECO:0000313" key="18">
    <source>
        <dbReference type="Proteomes" id="UP000663845"/>
    </source>
</evidence>
<evidence type="ECO:0000256" key="11">
    <source>
        <dbReference type="ARBA" id="ARBA00023212"/>
    </source>
</evidence>
<comment type="caution">
    <text evidence="17">The sequence shown here is derived from an EMBL/GenBank/DDBJ whole genome shotgun (WGS) entry which is preliminary data.</text>
</comment>
<dbReference type="PANTHER" id="PTHR12918:SF1">
    <property type="entry name" value="CYSTEINE DIOXYGENASE TYPE 1"/>
    <property type="match status" value="1"/>
</dbReference>
<evidence type="ECO:0000256" key="14">
    <source>
        <dbReference type="PIRSR" id="PIRSR610300-51"/>
    </source>
</evidence>
<evidence type="ECO:0000256" key="5">
    <source>
        <dbReference type="ARBA" id="ARBA00022490"/>
    </source>
</evidence>
<dbReference type="CDD" id="cd10548">
    <property type="entry name" value="cupin_CDO"/>
    <property type="match status" value="1"/>
</dbReference>
<dbReference type="FunFam" id="2.60.120.10:FF:000045">
    <property type="entry name" value="Cysteine dioxygenase 1"/>
    <property type="match status" value="1"/>
</dbReference>
<dbReference type="PANTHER" id="PTHR12918">
    <property type="entry name" value="CYSTEINE DIOXYGENASE"/>
    <property type="match status" value="1"/>
</dbReference>
<protein>
    <recommendedName>
        <fullName evidence="4">cysteine dioxygenase</fullName>
        <ecNumber evidence="4">1.13.11.20</ecNumber>
    </recommendedName>
</protein>
<name>A0A815II70_9BILA</name>
<dbReference type="PROSITE" id="PS50222">
    <property type="entry name" value="EF_HAND_2"/>
    <property type="match status" value="1"/>
</dbReference>
<comment type="pathway">
    <text evidence="2">Organosulfur biosynthesis; taurine biosynthesis; hypotaurine from L-cysteine: step 1/2.</text>
</comment>
<evidence type="ECO:0000259" key="15">
    <source>
        <dbReference type="PROSITE" id="PS50222"/>
    </source>
</evidence>
<dbReference type="Gene3D" id="2.60.120.10">
    <property type="entry name" value="Jelly Rolls"/>
    <property type="match status" value="1"/>
</dbReference>
<dbReference type="UniPathway" id="UPA00012">
    <property type="reaction ID" value="UER00537"/>
</dbReference>
<keyword evidence="7 13" id="KW-0883">Thioether bond</keyword>
<feature type="binding site" evidence="14">
    <location>
        <position position="380"/>
    </location>
    <ligand>
        <name>Fe cation</name>
        <dbReference type="ChEBI" id="CHEBI:24875"/>
        <note>catalytic</note>
    </ligand>
</feature>
<keyword evidence="8" id="KW-0223">Dioxygenase</keyword>
<dbReference type="GO" id="GO:0019448">
    <property type="term" value="P:L-cysteine catabolic process"/>
    <property type="evidence" value="ECO:0007669"/>
    <property type="project" value="TreeGrafter"/>
</dbReference>
<evidence type="ECO:0000259" key="16">
    <source>
        <dbReference type="PROSITE" id="PS51336"/>
    </source>
</evidence>
<evidence type="ECO:0000256" key="3">
    <source>
        <dbReference type="ARBA" id="ARBA00006622"/>
    </source>
</evidence>
<proteinExistence type="inferred from homology"/>
<keyword evidence="5" id="KW-0963">Cytoplasm</keyword>
<dbReference type="EMBL" id="CAJNOG010000827">
    <property type="protein sequence ID" value="CAF1366317.1"/>
    <property type="molecule type" value="Genomic_DNA"/>
</dbReference>
<dbReference type="InterPro" id="IPR010300">
    <property type="entry name" value="CDO_1"/>
</dbReference>
<keyword evidence="6 14" id="KW-0479">Metal-binding</keyword>
<evidence type="ECO:0000256" key="8">
    <source>
        <dbReference type="ARBA" id="ARBA00022964"/>
    </source>
</evidence>
<keyword evidence="9" id="KW-0560">Oxidoreductase</keyword>
<dbReference type="SMART" id="SM00676">
    <property type="entry name" value="DM10"/>
    <property type="match status" value="1"/>
</dbReference>
<feature type="binding site" evidence="14">
    <location>
        <position position="382"/>
    </location>
    <ligand>
        <name>Fe cation</name>
        <dbReference type="ChEBI" id="CHEBI:24875"/>
        <note>catalytic</note>
    </ligand>
</feature>
<dbReference type="GO" id="GO:0042412">
    <property type="term" value="P:taurine biosynthetic process"/>
    <property type="evidence" value="ECO:0007669"/>
    <property type="project" value="UniProtKB-UniPathway"/>
</dbReference>